<reference evidence="1 2" key="1">
    <citation type="submission" date="2020-02" db="EMBL/GenBank/DDBJ databases">
        <authorList>
            <person name="Kim M.K."/>
        </authorList>
    </citation>
    <scope>NUCLEOTIDE SEQUENCE [LARGE SCALE GENOMIC DNA]</scope>
    <source>
        <strain evidence="1 2">BT327</strain>
    </source>
</reference>
<evidence type="ECO:0000313" key="2">
    <source>
        <dbReference type="Proteomes" id="UP000474777"/>
    </source>
</evidence>
<accession>A0A6B3LT46</accession>
<organism evidence="1 2">
    <name type="scientific">Pontibacter burrus</name>
    <dbReference type="NCBI Taxonomy" id="2704466"/>
    <lineage>
        <taxon>Bacteria</taxon>
        <taxon>Pseudomonadati</taxon>
        <taxon>Bacteroidota</taxon>
        <taxon>Cytophagia</taxon>
        <taxon>Cytophagales</taxon>
        <taxon>Hymenobacteraceae</taxon>
        <taxon>Pontibacter</taxon>
    </lineage>
</organism>
<dbReference type="Proteomes" id="UP000474777">
    <property type="component" value="Unassembled WGS sequence"/>
</dbReference>
<sequence length="875" mass="96677">MRYDHMGRLLETKQQTGSGPEVVLSSLEYNALGQLVDKKLHSRQVSMAEEQRTYLQSVDMRYNIRGWLTSINNGTLTVDARNNEAGDLFGLELGYNQKPELGLSAGQFNGNISEMRWTTASDRVQRGYGYGYDKANRLTSGLYRAKGAAGGWHAETGNYDVKGLSYDGNGNIRSLERYGLTEGNANDKSSFTQASFGRVDSLSYFYQGNRLVGVDDASPAAGPAGDFRDNGRKYSASVPEYHYDVNGNMTRDENKGITVTYNPLNLVERVDVAGKGYLAYTYAADGRKLRKQVYELAEGAAEPKLKATTDYVGQFVHQQDTLFAHTAEGRVLLDGNQWRYEYHLKDHLGNLRVAFAEPDTSLYLATMEENRRAEEENTFAGFVAPGKPDVRVGVVAALDHTHKTAHAPDTQPKAVRLNAGQGTTARPGLLLKVMPGDKVTARVHAKYVDLRRSSLDASVLMAALLGTASGYTVMPDGTGATLIKNSAGTTLATLGGSQSGGAPTASLSYYVLDEKKVPVPGAMGYASVTTAAAVTDQASLLAPHQVLEVSVPAMAKAGYVLIELAHEAPENVDIYFDDLSVEHQQGIMVQENHYDPWGLNLAGLEQQQTPDHLFQYNGKEKQTELGLNWMDYGARMYDAQLGRWHVVDPLADQMRRHSPYNYAFDNPIRFIDPDGMAPDDYFNRNGQYLGSDEATSDIVRVVDQKVWDENKQVSDKGVESIDNKKGVEISNKASQANLTDQASLAIYEHYNPTDLKLTKGDSDKGGMTFQYQRANGETSEEIAVNIDANKRTEISDHSNEIRSLFSHEERHYDDYKAAGIDAYHSLSKDFKEQRGYIKQMSDSTFLKTRSSFQKSIIKSAIEHNVILPLKTRSAL</sequence>
<proteinExistence type="predicted"/>
<keyword evidence="2" id="KW-1185">Reference proteome</keyword>
<dbReference type="EMBL" id="JAAGWD010000002">
    <property type="protein sequence ID" value="NEM97416.1"/>
    <property type="molecule type" value="Genomic_DNA"/>
</dbReference>
<gene>
    <name evidence="1" type="ORF">GXP69_06895</name>
</gene>
<dbReference type="AlphaFoldDB" id="A0A6B3LT46"/>
<name>A0A6B3LT46_9BACT</name>
<dbReference type="Gene3D" id="2.180.10.10">
    <property type="entry name" value="RHS repeat-associated core"/>
    <property type="match status" value="2"/>
</dbReference>
<dbReference type="NCBIfam" id="TIGR03696">
    <property type="entry name" value="Rhs_assc_core"/>
    <property type="match status" value="1"/>
</dbReference>
<comment type="caution">
    <text evidence="1">The sequence shown here is derived from an EMBL/GenBank/DDBJ whole genome shotgun (WGS) entry which is preliminary data.</text>
</comment>
<evidence type="ECO:0000313" key="1">
    <source>
        <dbReference type="EMBL" id="NEM97416.1"/>
    </source>
</evidence>
<protein>
    <submittedName>
        <fullName evidence="1">RHS repeat-associated core domain-containing protein</fullName>
    </submittedName>
</protein>
<dbReference type="InterPro" id="IPR022385">
    <property type="entry name" value="Rhs_assc_core"/>
</dbReference>